<feature type="region of interest" description="Disordered" evidence="4">
    <location>
        <begin position="159"/>
        <end position="285"/>
    </location>
</feature>
<feature type="region of interest" description="Disordered" evidence="4">
    <location>
        <begin position="2727"/>
        <end position="2762"/>
    </location>
</feature>
<dbReference type="GO" id="GO:0000922">
    <property type="term" value="C:spindle pole"/>
    <property type="evidence" value="ECO:0000318"/>
    <property type="project" value="GO_Central"/>
</dbReference>
<dbReference type="InterPro" id="IPR045110">
    <property type="entry name" value="XMAP215"/>
</dbReference>
<feature type="compositionally biased region" description="Pro residues" evidence="4">
    <location>
        <begin position="2783"/>
        <end position="2794"/>
    </location>
</feature>
<feature type="compositionally biased region" description="Acidic residues" evidence="4">
    <location>
        <begin position="160"/>
        <end position="170"/>
    </location>
</feature>
<dbReference type="GO" id="GO:0051010">
    <property type="term" value="F:microtubule plus-end binding"/>
    <property type="evidence" value="ECO:0007669"/>
    <property type="project" value="InterPro"/>
</dbReference>
<comment type="subcellular location">
    <subcellularLocation>
        <location evidence="1">Cytoplasm</location>
        <location evidence="1">Cytoskeleton</location>
    </subcellularLocation>
</comment>
<feature type="compositionally biased region" description="Basic and acidic residues" evidence="4">
    <location>
        <begin position="627"/>
        <end position="638"/>
    </location>
</feature>
<dbReference type="GO" id="GO:0030951">
    <property type="term" value="P:establishment or maintenance of microtubule cytoskeleton polarity"/>
    <property type="evidence" value="ECO:0000318"/>
    <property type="project" value="GO_Central"/>
</dbReference>
<feature type="region of interest" description="Disordered" evidence="4">
    <location>
        <begin position="560"/>
        <end position="579"/>
    </location>
</feature>
<feature type="compositionally biased region" description="Acidic residues" evidence="4">
    <location>
        <begin position="402"/>
        <end position="415"/>
    </location>
</feature>
<dbReference type="STRING" id="35128.B5YNN9"/>
<feature type="compositionally biased region" description="Low complexity" evidence="4">
    <location>
        <begin position="1809"/>
        <end position="1830"/>
    </location>
</feature>
<feature type="domain" description="TOG" evidence="5">
    <location>
        <begin position="1842"/>
        <end position="2091"/>
    </location>
</feature>
<feature type="compositionally biased region" description="Polar residues" evidence="4">
    <location>
        <begin position="267"/>
        <end position="277"/>
    </location>
</feature>
<feature type="compositionally biased region" description="Polar residues" evidence="4">
    <location>
        <begin position="2399"/>
        <end position="2413"/>
    </location>
</feature>
<feature type="compositionally biased region" description="Polar residues" evidence="4">
    <location>
        <begin position="2425"/>
        <end position="2435"/>
    </location>
</feature>
<keyword evidence="3" id="KW-0206">Cytoskeleton</keyword>
<dbReference type="EMBL" id="CP001160">
    <property type="protein sequence ID" value="ACI65021.1"/>
    <property type="molecule type" value="Genomic_DNA"/>
</dbReference>
<dbReference type="PaxDb" id="35128-Thaps7217"/>
<dbReference type="OMA" id="DKMFANV"/>
<feature type="region of interest" description="Disordered" evidence="4">
    <location>
        <begin position="1"/>
        <end position="100"/>
    </location>
</feature>
<evidence type="ECO:0000256" key="3">
    <source>
        <dbReference type="ARBA" id="ARBA00023212"/>
    </source>
</evidence>
<feature type="region of interest" description="Disordered" evidence="4">
    <location>
        <begin position="457"/>
        <end position="533"/>
    </location>
</feature>
<dbReference type="Pfam" id="PF21041">
    <property type="entry name" value="XMAP215_CLASP_TOG"/>
    <property type="match status" value="1"/>
</dbReference>
<dbReference type="InterPro" id="IPR034085">
    <property type="entry name" value="TOG"/>
</dbReference>
<feature type="region of interest" description="Disordered" evidence="4">
    <location>
        <begin position="1218"/>
        <end position="1252"/>
    </location>
</feature>
<feature type="compositionally biased region" description="Polar residues" evidence="4">
    <location>
        <begin position="3187"/>
        <end position="3196"/>
    </location>
</feature>
<dbReference type="PANTHER" id="PTHR12609">
    <property type="entry name" value="MICROTUBULE ASSOCIATED PROTEIN XMAP215"/>
    <property type="match status" value="1"/>
</dbReference>
<dbReference type="InterPro" id="IPR016024">
    <property type="entry name" value="ARM-type_fold"/>
</dbReference>
<dbReference type="KEGG" id="tps:THAPS_7217"/>
<evidence type="ECO:0000256" key="2">
    <source>
        <dbReference type="ARBA" id="ARBA00022490"/>
    </source>
</evidence>
<feature type="region of interest" description="Disordered" evidence="4">
    <location>
        <begin position="712"/>
        <end position="747"/>
    </location>
</feature>
<feature type="region of interest" description="Disordered" evidence="4">
    <location>
        <begin position="2775"/>
        <end position="2794"/>
    </location>
</feature>
<feature type="compositionally biased region" description="Acidic residues" evidence="4">
    <location>
        <begin position="309"/>
        <end position="318"/>
    </location>
</feature>
<dbReference type="GO" id="GO:0000776">
    <property type="term" value="C:kinetochore"/>
    <property type="evidence" value="ECO:0000318"/>
    <property type="project" value="GO_Central"/>
</dbReference>
<evidence type="ECO:0000256" key="4">
    <source>
        <dbReference type="SAM" id="MobiDB-lite"/>
    </source>
</evidence>
<feature type="compositionally biased region" description="Basic and acidic residues" evidence="4">
    <location>
        <begin position="358"/>
        <end position="371"/>
    </location>
</feature>
<dbReference type="SUPFAM" id="SSF48371">
    <property type="entry name" value="ARM repeat"/>
    <property type="match status" value="1"/>
</dbReference>
<sequence length="3232" mass="344523">MVSTRSGRSSNSPTAAANAINGGGGGFTNETKRRSTRRTRSDNANDNAVEEANDNNNSTAARDVAHDDDDNNNSNNRNSNFNLPPKSYSGSNGGMAHDEELLRELQAISNKRSKDRFVDNDDDDVGGAVGTKGMEEEDEEFSGNAGNIEIHAEAVAEATVDNEEAVEGGNEEPQVNEDNNIASTKSEAMVELETSISEREGGNGSVEVTDDDAAADGVAPSSIIDEASAVDDTISAVEVDDSGTNATAPTNEQQPLNEEQQQHQQQGFNRTVSNTGKGINGGSAEDADLLAELRAISNKSSGGDRFATDADDDDDEGETVVVGGVDNHDDEGGSTVEGEGGLDSESAGRVNELNDSEAVLKGDGVQKKEGESDVIGANDDSMGDGTAAIAEEQPKDDSMVESSDDDVVDTTEQNDEPPANPVGTATGGGFKSNITNTVKGNNGGAAEDEALLAELRAISNKSSGSDRFDDGDGDMDDYTASSVKIQQQEQGDAEKKGEESAKKSMSKLRKSLSPMRGGGMVPPWKKKEVKKTTPVVDDDVDIAVAAPPLSAQPFSGAGVYNDAAADSPESVAHTTSDDNVTAQINDDAVVESGFKPLVPSTFRGDRGGTAEDADLLAELRAISNKSSVDRFAGEKDGEAAALTKNNASFNESNKESVEKGKSEEPLPSWKKKSNSKTSSSLPPWKQKGTRKKPIENDVDVVVAAPPIPAPMSAVKLSPKETSDSFTHDVNDTKTTVDPTEPGTSGFKPLVANTFNGDRGGSAEDAELLALLRGVSNKCSSNRFDGEGDTSSAAAKVSDSVVETVIKPSVSSGETKSWKTKKQASNSDKPWLKKGATKSSPFDADVLIAAPPAPVLTDNVVVASSYDNETAATPANDVIGVQNMDNKSEVAGSEPGTSGFKPLVANTFNGDRGGSAEDAELLALLRGVSSKSSADRFADDDDNGAADRVNMGSVAVDKKKSDEMLPPWKASKTKRSATVETKECNGEETCGCGCGCCTARYYCSAKVSNTTATDEASTGVQNEPDTSGFIPLVPNTFNEDRGGSAEDAGDDDVTNAAASVSGSIECISKSSAPSEETKPWKTKKPASAGSDKPWLKKGAKKSSTFDADVVLAAPKEQVNVTVHAVSESVKPSIETSESIVTSDSSGFKPLVANTFKGDRGGEAEDAELLALLRGVSNKSSSNRFDDGNNDADVSNFHQQAESITREKLPSVPSNAHTHKVVSAPVPSLSTSAPPEGVGSGNMPPPTAPSSDFDITDENLAENIKSSNWQMRKASYQYLHSKILSTLSGAQPKNQLDDDVIFLSLDSTVAQTLGEKNAGALDGALALAVVYADSCKGVCHVEVSGRIMTSLVKGNAFSSRPATLTLSEELVLKLIEVSPDNSPAIEAILDLVHQHGVKSKKPKAVTFSAKLVLSSVVQFGASVFPTSILLSLSETLLSHSNAGVRENGMSVLAELCRTLGSKSRLQSVIDKLKASQQSQLDTLLKDQPLPTEPSRRLRCLLDAPVQSPEERLAATKQREEEDKAKAFESRPAVNLPQAVSQTCYKEKIKLEKWSEKVAALESLMQAGGETPYKLLPPSNGVDYNPIIRDLKQLLSHTHFAVCSKALQSLGMIAEGVGEEIYSQFRPLITTLIGLFKDKKVCNAVGSCLDKMFANVFSFDHLLDSKDSLPSSLDEKKQKNALVRKGILEYLCRCVKASGTYGTRGNLSPACAVSLTKLACSSLNDSDASARKGANDVLVALLTFKDESIVKFSEETTSTLQTTNPRAFKSLQHVMKGPSSSSIANAGTRPATAPNRPPLKKVESNSSRPATAVAKKSSSAKQQSDSVSSKSASVEVDDAALPSYDEAVEQLSALGIPQWGDSEDNGGVLACIQSSMWKSRMSSLNALSSYIQVNGERLLDVVPSLVVLVKQSTSSFNESNFNVAKALLGLFTSVFDVFATFVKSPGSYICVPATKFAAEKIGDRKLSDAAGSCLVSLCTVKDPQKIILVAMKAVGNVPSPLVHEGFLNWFKTFTSDFGAASFSGSIQEVLVWLLKECENKQIKIKSCAAGVIGELYAQIGPMLEAFVKSKDPPPTTMSLVNKAIADNTYDPNSKNVARKRRCLVALASDEASGGNGQSTSSSGLSVPSTDLVASLKDDILDRITTTDGKTSWKLRKEAMEQVMQAANKCSGLLATDSKASASVTLKQLVVALRSRLNDSQSNLKPLAATVLGCILSHIDGSSQAKLGKALFPSLANGAMVDMKKTMRDACISALTAGTTRAEVDGGCPNAQAIEIFIVSLSSELSEAALKSTGLSDVLAFLNRTLVSMFDKDNAEPISSTTEMAAIIVKSLLSKKSDIRSEAEKLHKMCSESNVIPSETLDNEIKRLLPAQQRTVRSVIPKLSAQEKEYVDTFKKDKPSHPPRQSVQARPSTQQQSVRRELPKPTPQSPQLCKESNQVGDVEHGDPLALSRSKPNLKMQRLAVLGKGDYWPEYPKGPTSDATLHALCKSWSALIPSSSIELLFPKGGLKTMEDAVAGCEVITKSIGHSRNANDTSIIEQLDLVFKWAAFAMATRDHTVGLRSLLDTIEMLFGRLGELSYTMNDAEALILLPLFLEKAAMVKANFHEQLIRILSFITANKIYPTQAYGAMICVKVIDKSLYPKARCLAANESLRCVQSPAGLKAIGKVGLIALGNALSVENLTENRMSYLVLFEIIVEKMNGNTEKLFDLVGDSLTDKARDMILERCPKVADTQQTKLRTPSRKSTSRFIEASPAKQDGQLESTQSSLAARELLRQRLQSRGGSSLPVPPPNNSSRVMPPPIPPIHPPPQDLYAELMGDITLMIQRADSTSDNNVLVAKGTTSLHKLYSFSRRDETLLTAHQIGILTDRVGSDFNGCLVVLARLTKFTPSITQDSQVSLLREVVNALLDSRLNAAAVALRGVDGKKQADALVKAINKLALRCALSPTRGTSLLSLVSLQQEIVSSEGKDAYLAKMSRVLEKLSKRVIQEEHETNPKNGLKQINLEALLSAMHFCLQRIKGARLSRPADVLKPASSTVKDLMLEIIKCRDESSIRDALYRLSLLDSGSPIALLRVQCEQELGRVSTVADVSHSESRSTLLASLIKRVGEGDEAGTAELSHFQKSRPDMFNAYVSELSATFKEHIMGRLNEHNSSETMTGETVSSRATLGDRSVPIADRINSLKISLRKAEEQVQSTNSARLSSDVVVSSSGSIQPSSSNLRARLEALKQQPSSGSGI</sequence>
<feature type="region of interest" description="Disordered" evidence="4">
    <location>
        <begin position="626"/>
        <end position="697"/>
    </location>
</feature>
<dbReference type="GO" id="GO:0061863">
    <property type="term" value="F:microtubule plus end polymerase"/>
    <property type="evidence" value="ECO:0000318"/>
    <property type="project" value="GO_Central"/>
</dbReference>
<dbReference type="Proteomes" id="UP000001449">
    <property type="component" value="Chromosome 7"/>
</dbReference>
<reference evidence="6 7" key="2">
    <citation type="journal article" date="2008" name="Nature">
        <title>The Phaeodactylum genome reveals the evolutionary history of diatom genomes.</title>
        <authorList>
            <person name="Bowler C."/>
            <person name="Allen A.E."/>
            <person name="Badger J.H."/>
            <person name="Grimwood J."/>
            <person name="Jabbari K."/>
            <person name="Kuo A."/>
            <person name="Maheswari U."/>
            <person name="Martens C."/>
            <person name="Maumus F."/>
            <person name="Otillar R.P."/>
            <person name="Rayko E."/>
            <person name="Salamov A."/>
            <person name="Vandepoele K."/>
            <person name="Beszteri B."/>
            <person name="Gruber A."/>
            <person name="Heijde M."/>
            <person name="Katinka M."/>
            <person name="Mock T."/>
            <person name="Valentin K."/>
            <person name="Verret F."/>
            <person name="Berges J.A."/>
            <person name="Brownlee C."/>
            <person name="Cadoret J.P."/>
            <person name="Chiovitti A."/>
            <person name="Choi C.J."/>
            <person name="Coesel S."/>
            <person name="De Martino A."/>
            <person name="Detter J.C."/>
            <person name="Durkin C."/>
            <person name="Falciatore A."/>
            <person name="Fournet J."/>
            <person name="Haruta M."/>
            <person name="Huysman M.J."/>
            <person name="Jenkins B.D."/>
            <person name="Jiroutova K."/>
            <person name="Jorgensen R.E."/>
            <person name="Joubert Y."/>
            <person name="Kaplan A."/>
            <person name="Kroger N."/>
            <person name="Kroth P.G."/>
            <person name="La Roche J."/>
            <person name="Lindquist E."/>
            <person name="Lommer M."/>
            <person name="Martin-Jezequel V."/>
            <person name="Lopez P.J."/>
            <person name="Lucas S."/>
            <person name="Mangogna M."/>
            <person name="McGinnis K."/>
            <person name="Medlin L.K."/>
            <person name="Montsant A."/>
            <person name="Oudot-Le Secq M.P."/>
            <person name="Napoli C."/>
            <person name="Obornik M."/>
            <person name="Parker M.S."/>
            <person name="Petit J.L."/>
            <person name="Porcel B.M."/>
            <person name="Poulsen N."/>
            <person name="Robison M."/>
            <person name="Rychlewski L."/>
            <person name="Rynearson T.A."/>
            <person name="Schmutz J."/>
            <person name="Shapiro H."/>
            <person name="Siaut M."/>
            <person name="Stanley M."/>
            <person name="Sussman M.R."/>
            <person name="Taylor A.R."/>
            <person name="Vardi A."/>
            <person name="von Dassow P."/>
            <person name="Vyverman W."/>
            <person name="Willis A."/>
            <person name="Wyrwicz L.S."/>
            <person name="Rokhsar D.S."/>
            <person name="Weissenbach J."/>
            <person name="Armbrust E.V."/>
            <person name="Green B.R."/>
            <person name="Van de Peer Y."/>
            <person name="Grigoriev I.V."/>
        </authorList>
    </citation>
    <scope>NUCLEOTIDE SEQUENCE [LARGE SCALE GENOMIC DNA]</scope>
    <source>
        <strain evidence="6 7">CCMP1335</strain>
    </source>
</reference>
<feature type="compositionally biased region" description="Low complexity" evidence="4">
    <location>
        <begin position="252"/>
        <end position="266"/>
    </location>
</feature>
<feature type="region of interest" description="Disordered" evidence="4">
    <location>
        <begin position="297"/>
        <end position="445"/>
    </location>
</feature>
<dbReference type="RefSeq" id="XP_002296304.1">
    <property type="nucleotide sequence ID" value="XM_002296268.1"/>
</dbReference>
<dbReference type="GO" id="GO:0046785">
    <property type="term" value="P:microtubule polymerization"/>
    <property type="evidence" value="ECO:0000318"/>
    <property type="project" value="GO_Central"/>
</dbReference>
<feature type="compositionally biased region" description="Basic and acidic residues" evidence="4">
    <location>
        <begin position="652"/>
        <end position="664"/>
    </location>
</feature>
<name>B5YNN9_THAPS</name>
<evidence type="ECO:0000313" key="7">
    <source>
        <dbReference type="Proteomes" id="UP000001449"/>
    </source>
</evidence>
<feature type="region of interest" description="Disordered" evidence="4">
    <location>
        <begin position="1770"/>
        <end position="1830"/>
    </location>
</feature>
<feature type="domain" description="TOG" evidence="5">
    <location>
        <begin position="1240"/>
        <end position="1491"/>
    </location>
</feature>
<feature type="compositionally biased region" description="Low complexity" evidence="4">
    <location>
        <begin position="72"/>
        <end position="82"/>
    </location>
</feature>
<feature type="domain" description="TOG" evidence="5">
    <location>
        <begin position="1526"/>
        <end position="1777"/>
    </location>
</feature>
<dbReference type="GO" id="GO:0051298">
    <property type="term" value="P:centrosome duplication"/>
    <property type="evidence" value="ECO:0000318"/>
    <property type="project" value="GO_Central"/>
</dbReference>
<feature type="compositionally biased region" description="Polar residues" evidence="4">
    <location>
        <begin position="176"/>
        <end position="186"/>
    </location>
</feature>
<evidence type="ECO:0000313" key="6">
    <source>
        <dbReference type="EMBL" id="ACI65021.1"/>
    </source>
</evidence>
<feature type="region of interest" description="Disordered" evidence="4">
    <location>
        <begin position="932"/>
        <end position="959"/>
    </location>
</feature>
<keyword evidence="2" id="KW-0963">Cytoplasm</keyword>
<dbReference type="SMART" id="SM01349">
    <property type="entry name" value="TOG"/>
    <property type="match status" value="4"/>
</dbReference>
<dbReference type="InterPro" id="IPR048491">
    <property type="entry name" value="XMAP215_CLASP_TOG"/>
</dbReference>
<feature type="domain" description="TOG" evidence="5">
    <location>
        <begin position="2119"/>
        <end position="2385"/>
    </location>
</feature>
<dbReference type="InterPro" id="IPR011989">
    <property type="entry name" value="ARM-like"/>
</dbReference>
<accession>B5YNN9</accession>
<feature type="compositionally biased region" description="Polar residues" evidence="4">
    <location>
        <begin position="479"/>
        <end position="490"/>
    </location>
</feature>
<dbReference type="eggNOG" id="KOG1820">
    <property type="taxonomic scope" value="Eukaryota"/>
</dbReference>
<gene>
    <name evidence="6" type="ORF">THAPS_7217</name>
</gene>
<dbReference type="InParanoid" id="B5YNN9"/>
<feature type="compositionally biased region" description="Low complexity" evidence="4">
    <location>
        <begin position="3197"/>
        <end position="3212"/>
    </location>
</feature>
<protein>
    <recommendedName>
        <fullName evidence="5">TOG domain-containing protein</fullName>
    </recommendedName>
</protein>
<feature type="compositionally biased region" description="Polar residues" evidence="4">
    <location>
        <begin position="1"/>
        <end position="14"/>
    </location>
</feature>
<dbReference type="GO" id="GO:0005813">
    <property type="term" value="C:centrosome"/>
    <property type="evidence" value="ECO:0000318"/>
    <property type="project" value="GO_Central"/>
</dbReference>
<dbReference type="GO" id="GO:0007052">
    <property type="term" value="P:mitotic spindle organization"/>
    <property type="evidence" value="ECO:0000318"/>
    <property type="project" value="GO_Central"/>
</dbReference>
<organism evidence="6 7">
    <name type="scientific">Thalassiosira pseudonana</name>
    <name type="common">Marine diatom</name>
    <name type="synonym">Cyclotella nana</name>
    <dbReference type="NCBI Taxonomy" id="35128"/>
    <lineage>
        <taxon>Eukaryota</taxon>
        <taxon>Sar</taxon>
        <taxon>Stramenopiles</taxon>
        <taxon>Ochrophyta</taxon>
        <taxon>Bacillariophyta</taxon>
        <taxon>Coscinodiscophyceae</taxon>
        <taxon>Thalassiosirophycidae</taxon>
        <taxon>Thalassiosirales</taxon>
        <taxon>Thalassiosiraceae</taxon>
        <taxon>Thalassiosira</taxon>
    </lineage>
</organism>
<feature type="compositionally biased region" description="Basic and acidic residues" evidence="4">
    <location>
        <begin position="717"/>
        <end position="731"/>
    </location>
</feature>
<dbReference type="HOGENOM" id="CLU_226865_0_0_1"/>
<dbReference type="GO" id="GO:0008017">
    <property type="term" value="F:microtubule binding"/>
    <property type="evidence" value="ECO:0000318"/>
    <property type="project" value="GO_Central"/>
</dbReference>
<feature type="region of interest" description="Disordered" evidence="4">
    <location>
        <begin position="113"/>
        <end position="145"/>
    </location>
</feature>
<feature type="region of interest" description="Disordered" evidence="4">
    <location>
        <begin position="1066"/>
        <end position="1097"/>
    </location>
</feature>
<feature type="compositionally biased region" description="Basic and acidic residues" evidence="4">
    <location>
        <begin position="492"/>
        <end position="502"/>
    </location>
</feature>
<keyword evidence="7" id="KW-1185">Reference proteome</keyword>
<feature type="compositionally biased region" description="Polar residues" evidence="4">
    <location>
        <begin position="242"/>
        <end position="251"/>
    </location>
</feature>
<dbReference type="Gene3D" id="1.25.10.10">
    <property type="entry name" value="Leucine-rich Repeat Variant"/>
    <property type="match status" value="5"/>
</dbReference>
<dbReference type="GeneID" id="7447163"/>
<reference evidence="6 7" key="1">
    <citation type="journal article" date="2004" name="Science">
        <title>The genome of the diatom Thalassiosira pseudonana: ecology, evolution, and metabolism.</title>
        <authorList>
            <person name="Armbrust E.V."/>
            <person name="Berges J.A."/>
            <person name="Bowler C."/>
            <person name="Green B.R."/>
            <person name="Martinez D."/>
            <person name="Putnam N.H."/>
            <person name="Zhou S."/>
            <person name="Allen A.E."/>
            <person name="Apt K.E."/>
            <person name="Bechner M."/>
            <person name="Brzezinski M.A."/>
            <person name="Chaal B.K."/>
            <person name="Chiovitti A."/>
            <person name="Davis A.K."/>
            <person name="Demarest M.S."/>
            <person name="Detter J.C."/>
            <person name="Glavina T."/>
            <person name="Goodstein D."/>
            <person name="Hadi M.Z."/>
            <person name="Hellsten U."/>
            <person name="Hildebrand M."/>
            <person name="Jenkins B.D."/>
            <person name="Jurka J."/>
            <person name="Kapitonov V.V."/>
            <person name="Kroger N."/>
            <person name="Lau W.W."/>
            <person name="Lane T.W."/>
            <person name="Larimer F.W."/>
            <person name="Lippmeier J.C."/>
            <person name="Lucas S."/>
            <person name="Medina M."/>
            <person name="Montsant A."/>
            <person name="Obornik M."/>
            <person name="Parker M.S."/>
            <person name="Palenik B."/>
            <person name="Pazour G.J."/>
            <person name="Richardson P.M."/>
            <person name="Rynearson T.A."/>
            <person name="Saito M.A."/>
            <person name="Schwartz D.C."/>
            <person name="Thamatrakoln K."/>
            <person name="Valentin K."/>
            <person name="Vardi A."/>
            <person name="Wilkerson F.P."/>
            <person name="Rokhsar D.S."/>
        </authorList>
    </citation>
    <scope>NUCLEOTIDE SEQUENCE [LARGE SCALE GENOMIC DNA]</scope>
    <source>
        <strain evidence="6 7">CCMP1335</strain>
    </source>
</reference>
<feature type="region of interest" description="Disordered" evidence="4">
    <location>
        <begin position="808"/>
        <end position="835"/>
    </location>
</feature>
<evidence type="ECO:0000256" key="1">
    <source>
        <dbReference type="ARBA" id="ARBA00004245"/>
    </source>
</evidence>
<evidence type="ECO:0000259" key="5">
    <source>
        <dbReference type="SMART" id="SM01349"/>
    </source>
</evidence>
<feature type="region of interest" description="Disordered" evidence="4">
    <location>
        <begin position="3187"/>
        <end position="3212"/>
    </location>
</feature>
<feature type="region of interest" description="Disordered" evidence="4">
    <location>
        <begin position="2389"/>
        <end position="2449"/>
    </location>
</feature>
<proteinExistence type="predicted"/>